<dbReference type="SUPFAM" id="SSF50729">
    <property type="entry name" value="PH domain-like"/>
    <property type="match status" value="1"/>
</dbReference>
<protein>
    <recommendedName>
        <fullName evidence="2">PH domain-containing protein</fullName>
    </recommendedName>
</protein>
<feature type="domain" description="PH" evidence="2">
    <location>
        <begin position="230"/>
        <end position="329"/>
    </location>
</feature>
<keyword evidence="1" id="KW-0175">Coiled coil</keyword>
<evidence type="ECO:0000256" key="1">
    <source>
        <dbReference type="SAM" id="Coils"/>
    </source>
</evidence>
<comment type="caution">
    <text evidence="3">The sequence shown here is derived from an EMBL/GenBank/DDBJ whole genome shotgun (WGS) entry which is preliminary data.</text>
</comment>
<reference evidence="3 4" key="1">
    <citation type="submission" date="2024-11" db="EMBL/GenBank/DDBJ databases">
        <title>Adaptive evolution of stress response genes in parasites aligns with host niche diversity.</title>
        <authorList>
            <person name="Hahn C."/>
            <person name="Resl P."/>
        </authorList>
    </citation>
    <scope>NUCLEOTIDE SEQUENCE [LARGE SCALE GENOMIC DNA]</scope>
    <source>
        <strain evidence="3">EGGRZ-B1_66</strain>
        <tissue evidence="3">Body</tissue>
    </source>
</reference>
<dbReference type="AlphaFoldDB" id="A0ABD2Q8F5"/>
<name>A0ABD2Q8F5_9PLAT</name>
<accession>A0ABD2Q8F5</accession>
<evidence type="ECO:0000313" key="4">
    <source>
        <dbReference type="Proteomes" id="UP001626550"/>
    </source>
</evidence>
<dbReference type="Pfam" id="PF00169">
    <property type="entry name" value="PH"/>
    <property type="match status" value="1"/>
</dbReference>
<organism evidence="3 4">
    <name type="scientific">Cichlidogyrus casuarinus</name>
    <dbReference type="NCBI Taxonomy" id="1844966"/>
    <lineage>
        <taxon>Eukaryota</taxon>
        <taxon>Metazoa</taxon>
        <taxon>Spiralia</taxon>
        <taxon>Lophotrochozoa</taxon>
        <taxon>Platyhelminthes</taxon>
        <taxon>Monogenea</taxon>
        <taxon>Monopisthocotylea</taxon>
        <taxon>Dactylogyridea</taxon>
        <taxon>Ancyrocephalidae</taxon>
        <taxon>Cichlidogyrus</taxon>
    </lineage>
</organism>
<proteinExistence type="predicted"/>
<evidence type="ECO:0000259" key="2">
    <source>
        <dbReference type="PROSITE" id="PS50003"/>
    </source>
</evidence>
<dbReference type="Gene3D" id="2.30.29.30">
    <property type="entry name" value="Pleckstrin-homology domain (PH domain)/Phosphotyrosine-binding domain (PTB)"/>
    <property type="match status" value="1"/>
</dbReference>
<sequence>MYKSNIDCYTHNSDPYLQNYVQPQQNTRVIYNPRKQNNYFDMRVVASTSETRPLKPKPNQQSSCIKNEVVKDLRRSMRPESDHYNGRPFRTGYYCKRRNKLASNTGKFDKLLASFERKTMASSCSSLSLNRLDLKSYADNHVDYPRPRSTIEVDLLPSQGFFVRPQSYVKLKARSSHLDFPDSNNCQLRSRSATAVFRRRKKVAPTTEELGHLSDLQPELDPTATKKEQGVVKRGWVYKYDREDRSRQERIYAVLSRSALDFYNSQDTGNCDPVLRLKLSNCIGIKKTQALPDHHGFALLMVPGGAITLGALTSGIRQSWMEAIESLVIKENTTSEEEDSTSVTTIFRQSNKEDLVQELEQKIKDRDSLIEQLESKLHQRDVQMNEILREHEECSHKITQFEATIEELGKEKLEKVTSNRKSELELKKMVAELKETIKHFFQLPLKAIWDENQTLVPERHKQRFRESTLIHILDTAAKHQEDCEPKLIDYERALIKFIRLTQGDSVESEDILVSFERGIEKVESLCVDEEGGTISLISILEK</sequence>
<dbReference type="PROSITE" id="PS50003">
    <property type="entry name" value="PH_DOMAIN"/>
    <property type="match status" value="1"/>
</dbReference>
<dbReference type="SMART" id="SM00233">
    <property type="entry name" value="PH"/>
    <property type="match status" value="1"/>
</dbReference>
<feature type="coiled-coil region" evidence="1">
    <location>
        <begin position="352"/>
        <end position="390"/>
    </location>
</feature>
<gene>
    <name evidence="3" type="ORF">Ciccas_005909</name>
</gene>
<evidence type="ECO:0000313" key="3">
    <source>
        <dbReference type="EMBL" id="KAL3315462.1"/>
    </source>
</evidence>
<keyword evidence="4" id="KW-1185">Reference proteome</keyword>
<dbReference type="Proteomes" id="UP001626550">
    <property type="component" value="Unassembled WGS sequence"/>
</dbReference>
<dbReference type="InterPro" id="IPR011993">
    <property type="entry name" value="PH-like_dom_sf"/>
</dbReference>
<dbReference type="EMBL" id="JBJKFK010000747">
    <property type="protein sequence ID" value="KAL3315462.1"/>
    <property type="molecule type" value="Genomic_DNA"/>
</dbReference>
<dbReference type="InterPro" id="IPR001849">
    <property type="entry name" value="PH_domain"/>
</dbReference>